<dbReference type="RefSeq" id="WP_344577287.1">
    <property type="nucleotide sequence ID" value="NZ_BAAARK010000011.1"/>
</dbReference>
<dbReference type="InterPro" id="IPR006530">
    <property type="entry name" value="YD"/>
</dbReference>
<evidence type="ECO:0000256" key="2">
    <source>
        <dbReference type="SAM" id="MobiDB-lite"/>
    </source>
</evidence>
<keyword evidence="6" id="KW-1185">Reference proteome</keyword>
<accession>A0ABN3S2V0</accession>
<name>A0ABN3S2V0_9ACTN</name>
<dbReference type="InterPro" id="IPR045351">
    <property type="entry name" value="DUF6531"/>
</dbReference>
<reference evidence="5 6" key="1">
    <citation type="journal article" date="2019" name="Int. J. Syst. Evol. Microbiol.">
        <title>The Global Catalogue of Microorganisms (GCM) 10K type strain sequencing project: providing services to taxonomists for standard genome sequencing and annotation.</title>
        <authorList>
            <consortium name="The Broad Institute Genomics Platform"/>
            <consortium name="The Broad Institute Genome Sequencing Center for Infectious Disease"/>
            <person name="Wu L."/>
            <person name="Ma J."/>
        </authorList>
    </citation>
    <scope>NUCLEOTIDE SEQUENCE [LARGE SCALE GENOMIC DNA]</scope>
    <source>
        <strain evidence="5 6">JCM 16374</strain>
    </source>
</reference>
<evidence type="ECO:0000313" key="5">
    <source>
        <dbReference type="EMBL" id="GAA2665582.1"/>
    </source>
</evidence>
<evidence type="ECO:0000256" key="1">
    <source>
        <dbReference type="ARBA" id="ARBA00022737"/>
    </source>
</evidence>
<protein>
    <submittedName>
        <fullName evidence="5">RHS repeat-associated core domain-containing protein</fullName>
    </submittedName>
</protein>
<dbReference type="InterPro" id="IPR022385">
    <property type="entry name" value="Rhs_assc_core"/>
</dbReference>
<proteinExistence type="predicted"/>
<dbReference type="InterPro" id="IPR031325">
    <property type="entry name" value="RHS_repeat"/>
</dbReference>
<dbReference type="PANTHER" id="PTHR32305">
    <property type="match status" value="1"/>
</dbReference>
<dbReference type="Gene3D" id="2.180.10.10">
    <property type="entry name" value="RHS repeat-associated core"/>
    <property type="match status" value="4"/>
</dbReference>
<dbReference type="PANTHER" id="PTHR32305:SF15">
    <property type="entry name" value="PROTEIN RHSA-RELATED"/>
    <property type="match status" value="1"/>
</dbReference>
<dbReference type="Pfam" id="PF20148">
    <property type="entry name" value="DUF6531"/>
    <property type="match status" value="1"/>
</dbReference>
<sequence length="1278" mass="139466">MSNRIVKALEDGAQKLGKTIAKDASKAVQDLYHDAGGRLKKVATNHAENDAKHASELDKLLKGGKEDMPRAPHTTGGGGRSGGPKSPGGRGRGRQQTDNPREAGRPKDSVCQGGEPVDMATGRMFIEQTDVSLPGALALLFTRSFESGYLAGRWMGPRWACTFDERLEIDEDGVVHLSADRTAQAYPHPTADEPTQASAGARLDLDVDEVTGDYCLTDVTTGLVREFTCRPDGETALLTAIRDQADHRVDFAYDADGTPSSMTHSGGYRLLVTTDAGRITALHLAGAGEDGEDVLLTRYGYVDGHLTEVYNSSGRPLVFANDAQGRILSWTDRNGTRYLYTYDALDRVVEEGGADGSLKFRFAYGEPDPVTGLKVHSETDALGHTTRYEINEHAQVVAETDPLGNTTRFERDAFDNLVSRTDPLGRTTRFEYDETGSPVAVTRPDGERSTASYFGAANLPTLVTRPGGVTWRQTFDEAGRRTSHTDPNGTTTRYGYDASGHLASVTDALGHSTRIRCNAAGLPVEVTDRAGATSRYERDAFGRVIAITDQLGSVTRLTWSVEGSLTSYAAPDGSTESWAYDDEGNLLVHTDPLGRRTTFAYTPFETLAARTHSDGTRLTFSYDANMQLVGVTNTLGQTWEYVYDAAGQLTAETDFHGRSVSYRLDAAGQLVSRTNPLGQEVAFRYDVLGQLVEKDAAGAVTSYAYDPAGHLRRASSPDVELLRTVDAVGNLVSETVDGRTLTHTRDGLGRRTGRTTPGGHSSSWTYDRADRRTSLTTSAGRLEFAYDAAGREIERTLGERLTLANSWDAEHRLTGQVVRSPGSVLQRRSYTYRADGILTGVDDQLNGPRSFDIDPGGRVTAVQAAEWTERYAYDPAGNLTEANWPASGSREAAVGTRTYEGTQLTSAGRVRYEYDAAGRTTLRQVTRLSKKPATWRYAWDAEDRLVHVTTPDGAHWRYRYDPFGRRTSKERLGADGSSVEERTHFTWDGPNLAEQTTHAPSLPGPYTMSWDHRGLHPLAQTETITRSATAEAPQDEIDRRFFAIVTDLVGTPTELVDTATDAIAWRTVPTLWGNTSWAADSTTNTPLRFPGQYFDRETGLHYNLNRYYDPETARYVTPDPLGLSPAPNPDAYVHNPHTWCDPLGLKPSGSDGPKKELMDLGKQRVQHVSDNLPEGQDAPGAYAVGKDRTTGKIYYGDSGSDTGHEQAVTDAMPKESHHPTGRPPGMCAEPRMFTNAIKDGADPKNVDLVTVNPKGKKFKMCANCQTWVPDFGGEVLTG</sequence>
<dbReference type="NCBIfam" id="TIGR03696">
    <property type="entry name" value="Rhs_assc_core"/>
    <property type="match status" value="1"/>
</dbReference>
<dbReference type="EMBL" id="BAAARK010000011">
    <property type="protein sequence ID" value="GAA2665582.1"/>
    <property type="molecule type" value="Genomic_DNA"/>
</dbReference>
<feature type="region of interest" description="Disordered" evidence="2">
    <location>
        <begin position="62"/>
        <end position="116"/>
    </location>
</feature>
<organism evidence="5 6">
    <name type="scientific">Streptomyces lunalinharesii</name>
    <dbReference type="NCBI Taxonomy" id="333384"/>
    <lineage>
        <taxon>Bacteria</taxon>
        <taxon>Bacillati</taxon>
        <taxon>Actinomycetota</taxon>
        <taxon>Actinomycetes</taxon>
        <taxon>Kitasatosporales</taxon>
        <taxon>Streptomycetaceae</taxon>
        <taxon>Streptomyces</taxon>
    </lineage>
</organism>
<comment type="caution">
    <text evidence="5">The sequence shown here is derived from an EMBL/GenBank/DDBJ whole genome shotgun (WGS) entry which is preliminary data.</text>
</comment>
<dbReference type="Pfam" id="PF25023">
    <property type="entry name" value="TEN_YD-shell"/>
    <property type="match status" value="1"/>
</dbReference>
<feature type="domain" description="DUF6531" evidence="3">
    <location>
        <begin position="114"/>
        <end position="184"/>
    </location>
</feature>
<gene>
    <name evidence="5" type="ORF">GCM10009864_38350</name>
</gene>
<dbReference type="InterPro" id="IPR050708">
    <property type="entry name" value="T6SS_VgrG/RHS"/>
</dbReference>
<feature type="domain" description="Teneurin-like YD-shell" evidence="4">
    <location>
        <begin position="617"/>
        <end position="715"/>
    </location>
</feature>
<evidence type="ECO:0000259" key="3">
    <source>
        <dbReference type="Pfam" id="PF20148"/>
    </source>
</evidence>
<feature type="compositionally biased region" description="Gly residues" evidence="2">
    <location>
        <begin position="75"/>
        <end position="90"/>
    </location>
</feature>
<keyword evidence="1" id="KW-0677">Repeat</keyword>
<feature type="region of interest" description="Disordered" evidence="2">
    <location>
        <begin position="739"/>
        <end position="766"/>
    </location>
</feature>
<dbReference type="Proteomes" id="UP001500994">
    <property type="component" value="Unassembled WGS sequence"/>
</dbReference>
<feature type="compositionally biased region" description="Basic and acidic residues" evidence="2">
    <location>
        <begin position="99"/>
        <end position="108"/>
    </location>
</feature>
<dbReference type="InterPro" id="IPR056823">
    <property type="entry name" value="TEN-like_YD-shell"/>
</dbReference>
<evidence type="ECO:0000313" key="6">
    <source>
        <dbReference type="Proteomes" id="UP001500994"/>
    </source>
</evidence>
<evidence type="ECO:0000259" key="4">
    <source>
        <dbReference type="Pfam" id="PF25023"/>
    </source>
</evidence>
<dbReference type="Pfam" id="PF05593">
    <property type="entry name" value="RHS_repeat"/>
    <property type="match status" value="6"/>
</dbReference>
<dbReference type="NCBIfam" id="TIGR01643">
    <property type="entry name" value="YD_repeat_2x"/>
    <property type="match status" value="13"/>
</dbReference>